<evidence type="ECO:0000256" key="7">
    <source>
        <dbReference type="SAM" id="SignalP"/>
    </source>
</evidence>
<feature type="compositionally biased region" description="Polar residues" evidence="6">
    <location>
        <begin position="2752"/>
        <end position="2762"/>
    </location>
</feature>
<dbReference type="GO" id="GO:0003824">
    <property type="term" value="F:catalytic activity"/>
    <property type="evidence" value="ECO:0007669"/>
    <property type="project" value="UniProtKB-ARBA"/>
</dbReference>
<reference evidence="9 10" key="1">
    <citation type="submission" date="2017-11" db="EMBL/GenBank/DDBJ databases">
        <title>Draft genome sequence of environmental isolate Aeromonas lusitania sp. nov. MDC 2473.</title>
        <authorList>
            <person name="Colston S.M."/>
            <person name="Navarro A."/>
            <person name="Martinez-Murcia A.J."/>
            <person name="Graf J."/>
        </authorList>
    </citation>
    <scope>NUCLEOTIDE SEQUENCE [LARGE SCALE GENOMIC DNA]</scope>
    <source>
        <strain evidence="9 10">MDC 2473</strain>
    </source>
</reference>
<dbReference type="PANTHER" id="PTHR35035:SF3">
    <property type="entry name" value="DISCOIDIN-INDUCING COMPLEX SUBUNIT B"/>
    <property type="match status" value="1"/>
</dbReference>
<dbReference type="Proteomes" id="UP000232060">
    <property type="component" value="Unassembled WGS sequence"/>
</dbReference>
<dbReference type="OrthoDB" id="2664633at2"/>
<evidence type="ECO:0000313" key="9">
    <source>
        <dbReference type="EMBL" id="PJC92605.1"/>
    </source>
</evidence>
<gene>
    <name evidence="9" type="ORF">CUC44_13820</name>
</gene>
<dbReference type="EMBL" id="PGCP01000021">
    <property type="protein sequence ID" value="PJC92605.1"/>
    <property type="molecule type" value="Genomic_DNA"/>
</dbReference>
<keyword evidence="2" id="KW-0800">Toxin</keyword>
<dbReference type="InterPro" id="IPR006914">
    <property type="entry name" value="VENN_dom"/>
</dbReference>
<feature type="compositionally biased region" description="Polar residues" evidence="6">
    <location>
        <begin position="486"/>
        <end position="503"/>
    </location>
</feature>
<accession>A0A2M8H7T1</accession>
<dbReference type="InterPro" id="IPR008638">
    <property type="entry name" value="FhaB/CdiA-like_TPS"/>
</dbReference>
<keyword evidence="10" id="KW-1185">Reference proteome</keyword>
<evidence type="ECO:0000313" key="10">
    <source>
        <dbReference type="Proteomes" id="UP000232060"/>
    </source>
</evidence>
<comment type="similarity">
    <text evidence="5">In the N-terminal section; belongs to the CdiA toxin family.</text>
</comment>
<feature type="compositionally biased region" description="Low complexity" evidence="6">
    <location>
        <begin position="3789"/>
        <end position="3800"/>
    </location>
</feature>
<dbReference type="Gene3D" id="2.160.20.10">
    <property type="entry name" value="Single-stranded right-handed beta-helix, Pectin lyase-like"/>
    <property type="match status" value="1"/>
</dbReference>
<evidence type="ECO:0000256" key="5">
    <source>
        <dbReference type="ARBA" id="ARBA00024043"/>
    </source>
</evidence>
<evidence type="ECO:0000256" key="6">
    <source>
        <dbReference type="SAM" id="MobiDB-lite"/>
    </source>
</evidence>
<dbReference type="InterPro" id="IPR025157">
    <property type="entry name" value="Hemagglutinin_rpt"/>
</dbReference>
<dbReference type="InterPro" id="IPR053370">
    <property type="entry name" value="QS_Complex_Regulator"/>
</dbReference>
<dbReference type="SMART" id="SM00912">
    <property type="entry name" value="Haemagg_act"/>
    <property type="match status" value="1"/>
</dbReference>
<evidence type="ECO:0000259" key="8">
    <source>
        <dbReference type="SMART" id="SM00912"/>
    </source>
</evidence>
<feature type="compositionally biased region" description="Polar residues" evidence="6">
    <location>
        <begin position="2731"/>
        <end position="2740"/>
    </location>
</feature>
<dbReference type="Pfam" id="PF05594">
    <property type="entry name" value="Fil_haemagg"/>
    <property type="match status" value="17"/>
</dbReference>
<feature type="domain" description="Filamentous haemagglutinin FhaB/tRNA nuclease CdiA-like TPS" evidence="8">
    <location>
        <begin position="52"/>
        <end position="173"/>
    </location>
</feature>
<evidence type="ECO:0000256" key="4">
    <source>
        <dbReference type="ARBA" id="ARBA00023026"/>
    </source>
</evidence>
<dbReference type="InterPro" id="IPR012334">
    <property type="entry name" value="Pectin_lyas_fold"/>
</dbReference>
<feature type="signal peptide" evidence="7">
    <location>
        <begin position="1"/>
        <end position="36"/>
    </location>
</feature>
<sequence>MTIMTARQPQLSLVCRAVVYQMCLMMALQPAHPAFAEGIAVATGNTTLNQAGNGVPIVDISMPNGAGISHNLYTDFNVGQGGAILNNATGQLTQTQLGGLIQNNPHLGGQAASAIINEVIGVNPSQLQGYLEVAGQQAGVVVANPNGLTCDGCGFINTPTVTLSTGKPVLDAQGQLQMLDVKRGTLTVGGKGLDASRQASVDLVARAVQLNGALHGKEVNVIAGANQVNRQTGEIRAQAGEGPAPEVAIDTSALGGMYAGKIRLVSTEQGVGVNLANAVANQGDLTLDASGKIRLRDLSSTGALRVEGHDDVSLTGKVQAGGQAQIGAAGTLSAQNADIQVAQDARLAGKSLQLDQSSLTSGGALALKADEGLTLAGGKVQADAIDVNARDINARTTMAAKRVALTADELVQAGDLQGDTVSLVGKNVRNHGKTQAGQTLNVQGQHLENKGLLKSGQTLEVALSDSGRNDGVLSSAGSLDIKAGNQWEQGSQGKSESGTKTTLQAGRATLEGEVAAQQLAVNAKALAVSGKVRGEDVRLTAGKLHNQGEIQAGQTLNWQGSELDNSGSLQGDKHLVLKGDSLSNQGSLAGGETLAITAEKLTNKGRIASQDVAVDAHQLSSTGTLLGVSRLTLDGDELVLTGQQLTDGELQLGSRLLQLSGQTQVGGKAQVTAEEGQFDGLLKAQSLVLAVNQAKSDGKLHSREGLQWLGQQLTTGQNSELIANQGVTLSGEVLTLGGTIGAGNALNIQGKEVSQSGALVSGQAMVIKADDLSLAGQVQGQSVQLTSDRGRQHGRLLASDNLVWQSSQLEGNGWMQAGADLTLSGDTLIHKGTALAQGRMALDFSELSSQGGLFAQDMALTGSRLILQGTLETTQGAQLQGDTLQLGGESRIGTDLTLGATLLSLSGTQQIGGALQIGAKEADLNGELEVGADLNVKAETLRSVGKVLAKQADIDAGQWDQLGSLATDDTLVWRGTRLTQQDKGVLQAGGQLSLAGKTVNLAGTLAAKENVGITADNYIQLGTLNTAQGLSIDADKLQLGGSTQARTAALQSREGLSSGQHLIADGFTWQSDELTNKGWLQAGKDLTLTTRTLDNDGTLIAASKHSIEAQERLTNQGSLAGNQLSLTSKELQNSGLLQGKQGVELSAERAILTGRLTSQGAVQLGANLLALGGNADIGGSLTLKGDEQQLAGNWRVGGLLQSTGKQLTLDGDWQASQWQLLADTLVNKGRLASEQTANFNVGAVHNQQGATLVAGGPLTLVGKSLLQEGSWLGAGDQSIKVDDVQQHGQWVGDGALQMEGSQFNNSGALRAASMGLAFEQLTNRGRMESLGEFGWEGKQWHNLGALIAKGATLSGQHLINSGDVGVHRLTMVATDRLENNGVLVGKDLINLNAATLDSQGDMLSSGDLTLEADALTLGGLTQAKNQLALTTGKATLAGNVVADRLQWSGQHLAMGGTTVAREAELSGTQISLEGTLKGDRQTLEAGTLTTGKTSSLLAKEKQQLKADQMTLQGSIVAGLQQKILATALTQQGVLASGGSLALQVADTLHNEGKISSETLALEAGHIDNGGVLVSKGALALKTGDLINRGHWQSDQGITLTATRLLNSGHWISGLAQSLTLDELDNSGTLQSGSAMTLTAEHLDSRGKLLANQDMSLTADEIILENGSTTASNGRLALHAADVSSAGMLSAADDLSWQGQSFNHSGTTVTDGVLRLEGEALTLDGALQGGTVTLKTNNLTTGGSLNSQGNLVVNARGAVQHGGQLQGGNLVLNSASWQGAGTLGSNGTLTLRTGQLQQQGPWRILGVTDIQADTVRLNGSLISGGDLTLLSRGDLSSKSGSQLVSGGNLSVEGKLLTQQGLWQSERAMQIKSSRVEQQGDLLAGTDLGLRSGSWQQSGKTRANGTLNAIFTEDSVLAGTVQADGGILLSAPSLTLKGTLASKGNVNLTTASQLSQLGNLLSGGELTLGAARIDQQGRIEAGSLQSRGELQNDGIMLVAGQGSLSGARLDNRGTLQGDGLTITSAQLDNRGALLANNLAIINAGVQNRGRVQGGSVRLETQSLDNQQGAVLRAQNQGDISATTLSNASELSSGNSLFLKGNLLSNSGLVSANWLEASPLARLVNTGILFGQQLTLRSNDIHAPGKILAGQKATLEAGQVTGIGEWLSGGDLSLKVGSSLNSQGTLSAKGILDLQVQGNWQHQGQWGAGQRFHAGVSGQLTNSGALVSNGVMQLSAQRLENNGSVQSGQGLTLNTQGELRNTGLIASNGDMGWQGDSLYNRGTIYSGGTQNLTANSNLANEYGTILAERDANIRVNNGSITNSSGIIEASGSLMLTANDILNQRAKFVVSRQGGESAQPPQTKVVMPTLSVSVRGGAADHDDQYTIWANYSRTVAEAVTGAEIRVSEASAEGQITAGQHLQLASTHLNNVYSNITAGGNITIQSGDVKNESLSEGKVELQLEYGPADGFGLRKVVGGGRGSGPSDPGAPKASLAATYVLRAVNEVQLEAGRKFNSIISAGGNLTGTVAGMIDNVTIKANAGPVSTTTQRPGMSLPQAGGAGTAPGLQGDAQYLSQVLKPVGPDNGVPMPDFQLPSGDKGLFTINDSGDNPYLIEVNPLLANLGQSGNGMMDRIDAALQQQLQGTGQLSFDSISGNGGITEANGQNANWSLPGRVIGEAASPDFQDLNGVKPVNNGHATVSQQWQQSLQPGFDSNVQGPQVGSGVTGVSGKWQQSLQQGFNPSGQGPHISGGHSGSTGQWEQSLQDGFTHAGSGPQVSGGGGQVAGQWQQSLQNGWQGQPVSGVTVTMPGSVQISSQPAPAVVTAPVVETSPVLTQVDQFLGSNYFFDQVNFTPEKDIKLLGDAAFDTRVIRDAVLAQTGRRFINNEMGSDLAQMKALIDNAAKNQRELGLSPGVALSAEQVAQLGRSMVWWEPVWYQGKVVLAPKLYLTEADKRHLSGSVITAANIDLTAGGINNSGTLLADGTLSLKSGSTLVNQGQIQAGGRLELIAKGDILNQNLIKGGDVTIASLDGSIRNETQTAQRHVDVNGVLSSELTDQTRFSRTDVGDIARIESTGNLLLQAGQDISLSASNLLAGLDMSLSAGRDITIGSLEDRSKWEEGQNRFTRVEQMMSSLDAGRSLVLSADRDLNISATSLTAKGDALLQAGNELNLKTADNQASLHTTRRNGYDIERQSEEVGVNLTASNIALRSGGDLNLRAASVQAAEQLSATAGRDLLVESGETTDYRESYTKETKKKAFSKKTTTTHDIVEQHAAQASDLGGQYVLLKAQQDMDIKGSNVVGDLGATLLAGRDLNISAVDLLSREMHFSETKRSGLMGGGGLGVTIGKQQQSSDMMGTTLAKEGSSVGSVQGNVTLQAGNQLVVAGSDVIAGKDILMTGKDVAILSEQQIITRKEEFKSQKSGLTLALTGGAVTAVQAAYDTAKTSKESSNDRLVALQGTKAAMSGYQAWEASQLSSGSPGGVPDASFIGIAISVGNQRSHSSNQSSESNAFTSEVNAGGDVTIVAKGDAANTSGDLLMTGSSVKGQNVTLGAARDLVLQSAVNSSDSKGSNHSSGWNVGLSIGVSQGSFGISIFANMNAAKGKENGDSDRYTETNVTAGNALTLTSGRDATLLGAMVSGDKVSADIGRNLTLTSQQDNDHYQSKQSSIAAGGSFTFGSMSGSGYINASRQKINSDFESVVEQTGVFAGKQGFDIRVGEHTQLNGAVLAGSEDDSKNRLSTGTLGWSDLANRADYKVESQSIGISGSGGSKEEGFSGKGKPTAATMLGGGNSSGSASSTTHASISAGQIEIRNEEAQQQDLVTLHRDPTQAANGLSPIFDKQKELERMQEAQMIGEVGQQATQLVVTKYLGKANEQAKEDPEYAQSKEYKELQAKWGVGSDFQRGMQAATAALQGLAGGNITQAAAGAAAPYLAQLIKQQTPEGPSRVMAHALVQGALAAAQNKNAMVSATGAATGELVGMLATELYHKEASQLTEGEKETVSTLATLAAGLAGGLTGDSSTEVLAGAQTGKTVVENNWLSQIESRQFDKELSDCKESGGDCSRVIEKYINKSNENSKKLANSCTGGGVTCVSWEDFIQANTNVAMDADPQQIRLSEKLKDPDAAAIVKYLNGTDLKFLKDNITTGDRIMDVVLTPTSWPVALMGGKAIITNAVKNTKEQLIAVGVAGAANAGIQYGVTGEIKLSDVLGSVILGGITAGKGYNPTVSWNAAGGYYQAEISGDDPFMAALLSKTGASAGYAAGNVIKVPFDKKLNPISKQYEWAPTGVWTITKPVPQHPLPSIVGNIGDSAVSGMVEDKLEGGGK</sequence>
<feature type="chain" id="PRO_5014740736" description="Filamentous haemagglutinin FhaB/tRNA nuclease CdiA-like TPS domain-containing protein" evidence="7">
    <location>
        <begin position="37"/>
        <end position="4320"/>
    </location>
</feature>
<protein>
    <recommendedName>
        <fullName evidence="8">Filamentous haemagglutinin FhaB/tRNA nuclease CdiA-like TPS domain-containing protein</fullName>
    </recommendedName>
</protein>
<dbReference type="SUPFAM" id="SSF51126">
    <property type="entry name" value="Pectin lyase-like"/>
    <property type="match status" value="1"/>
</dbReference>
<dbReference type="NCBIfam" id="TIGR01901">
    <property type="entry name" value="adhes_NPXG"/>
    <property type="match status" value="1"/>
</dbReference>
<comment type="subcellular location">
    <subcellularLocation>
        <location evidence="1">Target cell</location>
        <location evidence="1">Target cell cytoplasm</location>
    </subcellularLocation>
</comment>
<dbReference type="PANTHER" id="PTHR35035">
    <property type="entry name" value="DISCOIDIN-INDUCING COMPLEX SUBUNIT B"/>
    <property type="match status" value="1"/>
</dbReference>
<dbReference type="InterPro" id="IPR008619">
    <property type="entry name" value="Filamentous_hemagglutn_rpt"/>
</dbReference>
<proteinExistence type="inferred from homology"/>
<dbReference type="Pfam" id="PF13332">
    <property type="entry name" value="Fil_haemagg_2"/>
    <property type="match status" value="3"/>
</dbReference>
<dbReference type="NCBIfam" id="TIGR01731">
    <property type="entry name" value="fil_hemag_20aa"/>
    <property type="match status" value="19"/>
</dbReference>
<dbReference type="Pfam" id="PF04829">
    <property type="entry name" value="PT-VENN"/>
    <property type="match status" value="1"/>
</dbReference>
<feature type="region of interest" description="Disordered" evidence="6">
    <location>
        <begin position="2540"/>
        <end position="2562"/>
    </location>
</feature>
<dbReference type="GO" id="GO:0090729">
    <property type="term" value="F:toxin activity"/>
    <property type="evidence" value="ECO:0007669"/>
    <property type="project" value="UniProtKB-KW"/>
</dbReference>
<keyword evidence="4" id="KW-0843">Virulence</keyword>
<feature type="region of interest" description="Disordered" evidence="6">
    <location>
        <begin position="2731"/>
        <end position="2781"/>
    </location>
</feature>
<dbReference type="RefSeq" id="WP_100860497.1">
    <property type="nucleotide sequence ID" value="NZ_PGCP01000021.1"/>
</dbReference>
<keyword evidence="7" id="KW-0732">Signal</keyword>
<dbReference type="InterPro" id="IPR010069">
    <property type="entry name" value="CdiA_FHA1_rpt"/>
</dbReference>
<organism evidence="9 10">
    <name type="scientific">Aeromonas lusitana</name>
    <dbReference type="NCBI Taxonomy" id="931529"/>
    <lineage>
        <taxon>Bacteria</taxon>
        <taxon>Pseudomonadati</taxon>
        <taxon>Pseudomonadota</taxon>
        <taxon>Gammaproteobacteria</taxon>
        <taxon>Aeromonadales</taxon>
        <taxon>Aeromonadaceae</taxon>
        <taxon>Aeromonas</taxon>
    </lineage>
</organism>
<evidence type="ECO:0000256" key="2">
    <source>
        <dbReference type="ARBA" id="ARBA00022656"/>
    </source>
</evidence>
<name>A0A2M8H7T1_9GAMM</name>
<feature type="region of interest" description="Disordered" evidence="6">
    <location>
        <begin position="483"/>
        <end position="503"/>
    </location>
</feature>
<evidence type="ECO:0000256" key="1">
    <source>
        <dbReference type="ARBA" id="ARBA00004219"/>
    </source>
</evidence>
<feature type="region of interest" description="Disordered" evidence="6">
    <location>
        <begin position="3756"/>
        <end position="3800"/>
    </location>
</feature>
<evidence type="ECO:0000256" key="3">
    <source>
        <dbReference type="ARBA" id="ARBA00022913"/>
    </source>
</evidence>
<dbReference type="Pfam" id="PF05860">
    <property type="entry name" value="TPS"/>
    <property type="match status" value="1"/>
</dbReference>
<keyword evidence="3" id="KW-1266">Target cell cytoplasm</keyword>
<comment type="caution">
    <text evidence="9">The sequence shown here is derived from an EMBL/GenBank/DDBJ whole genome shotgun (WGS) entry which is preliminary data.</text>
</comment>
<dbReference type="InterPro" id="IPR011050">
    <property type="entry name" value="Pectin_lyase_fold/virulence"/>
</dbReference>